<dbReference type="EMBL" id="JAGSXJ010000031">
    <property type="protein sequence ID" value="KAH6669721.1"/>
    <property type="molecule type" value="Genomic_DNA"/>
</dbReference>
<evidence type="ECO:0000313" key="3">
    <source>
        <dbReference type="Proteomes" id="UP000770015"/>
    </source>
</evidence>
<protein>
    <recommendedName>
        <fullName evidence="1">DUF6546 domain-containing protein</fullName>
    </recommendedName>
</protein>
<sequence>MSSPWNSLSPEIRLYVLQDLLRDGYPMSRVVTVSREWQAEIERRNFSRIKLTLARLDDFRVMVQRNRDVVKYIWFCLELDEYDCRLCSACPFRSLQANADDERRVTTEFRKLISTLSVWDHHGQLTLDISVYSPSDSRHWFKYLTNEPDAPFDMTVSHAVEKSRSEGDFTDTHHGRVDGYRQSTPSLGAIRKIFNTVLDDGPFGDDPINHCWWNRLPYVPAVTTILLRQQSRRQWRPESLAHMFARFPNLQEIHHEPWRERCMCANCQRWTDETCLVDAETQYLLESMARCNRSLKKLVIFENFNQQYPIFIQKVIHGVDHSARENFRNPSPDIALMLVLTSPNFETLAASFITDASYFFRVEPDMEWPNLKSIVLTSRLFTPDVDSGKIQEMLQAAANAAARMPRLETMEVWNGRKGLAALFRYQAFPKFQRAAITWRATWELALGLDFVREHLEETDIKSHGDALQHLELRTEAIRPISVQQIQREQMAMEGIDTV</sequence>
<keyword evidence="3" id="KW-1185">Reference proteome</keyword>
<dbReference type="Proteomes" id="UP000770015">
    <property type="component" value="Unassembled WGS sequence"/>
</dbReference>
<accession>A0A9P8V2M9</accession>
<dbReference type="OrthoDB" id="4802432at2759"/>
<proteinExistence type="predicted"/>
<feature type="domain" description="DUF6546" evidence="1">
    <location>
        <begin position="293"/>
        <end position="477"/>
    </location>
</feature>
<organism evidence="2 3">
    <name type="scientific">Plectosphaerella plurivora</name>
    <dbReference type="NCBI Taxonomy" id="936078"/>
    <lineage>
        <taxon>Eukaryota</taxon>
        <taxon>Fungi</taxon>
        <taxon>Dikarya</taxon>
        <taxon>Ascomycota</taxon>
        <taxon>Pezizomycotina</taxon>
        <taxon>Sordariomycetes</taxon>
        <taxon>Hypocreomycetidae</taxon>
        <taxon>Glomerellales</taxon>
        <taxon>Plectosphaerellaceae</taxon>
        <taxon>Plectosphaerella</taxon>
    </lineage>
</organism>
<gene>
    <name evidence="2" type="ORF">F5X68DRAFT_142244</name>
</gene>
<evidence type="ECO:0000259" key="1">
    <source>
        <dbReference type="Pfam" id="PF20183"/>
    </source>
</evidence>
<reference evidence="2" key="1">
    <citation type="journal article" date="2021" name="Nat. Commun.">
        <title>Genetic determinants of endophytism in the Arabidopsis root mycobiome.</title>
        <authorList>
            <person name="Mesny F."/>
            <person name="Miyauchi S."/>
            <person name="Thiergart T."/>
            <person name="Pickel B."/>
            <person name="Atanasova L."/>
            <person name="Karlsson M."/>
            <person name="Huettel B."/>
            <person name="Barry K.W."/>
            <person name="Haridas S."/>
            <person name="Chen C."/>
            <person name="Bauer D."/>
            <person name="Andreopoulos W."/>
            <person name="Pangilinan J."/>
            <person name="LaButti K."/>
            <person name="Riley R."/>
            <person name="Lipzen A."/>
            <person name="Clum A."/>
            <person name="Drula E."/>
            <person name="Henrissat B."/>
            <person name="Kohler A."/>
            <person name="Grigoriev I.V."/>
            <person name="Martin F.M."/>
            <person name="Hacquard S."/>
        </authorList>
    </citation>
    <scope>NUCLEOTIDE SEQUENCE</scope>
    <source>
        <strain evidence="2">MPI-SDFR-AT-0117</strain>
    </source>
</reference>
<comment type="caution">
    <text evidence="2">The sequence shown here is derived from an EMBL/GenBank/DDBJ whole genome shotgun (WGS) entry which is preliminary data.</text>
</comment>
<dbReference type="Pfam" id="PF20183">
    <property type="entry name" value="DUF6546"/>
    <property type="match status" value="1"/>
</dbReference>
<dbReference type="AlphaFoldDB" id="A0A9P8V2M9"/>
<evidence type="ECO:0000313" key="2">
    <source>
        <dbReference type="EMBL" id="KAH6669721.1"/>
    </source>
</evidence>
<name>A0A9P8V2M9_9PEZI</name>
<dbReference type="InterPro" id="IPR046676">
    <property type="entry name" value="DUF6546"/>
</dbReference>